<dbReference type="AlphaFoldDB" id="A0A3S0MQ70"/>
<sequence length="165" mass="18753">MSHPKIAELKNAWLYQQVDVQFPTKESLVGLELYKQAAAECQYQLYQPSEAHETAFSPDELFLVDFHRLTVMFALLQANRWSKPQDQEMIVEFLTQIIYSEPCSLYLGFKEGEAVAAAIVTQVDSTALISDVVCKESTNQALFVDSLVAKLMPNVKQELELFIEK</sequence>
<reference evidence="1 2" key="1">
    <citation type="submission" date="2018-12" db="EMBL/GenBank/DDBJ databases">
        <title>Vibrio sp. isolated from China Sea.</title>
        <authorList>
            <person name="Li Y."/>
        </authorList>
    </citation>
    <scope>NUCLEOTIDE SEQUENCE [LARGE SCALE GENOMIC DNA]</scope>
    <source>
        <strain evidence="1 2">BEI207</strain>
    </source>
</reference>
<proteinExistence type="predicted"/>
<gene>
    <name evidence="1" type="ORF">EJ063_01090</name>
</gene>
<protein>
    <submittedName>
        <fullName evidence="1">Flavodoxin</fullName>
    </submittedName>
</protein>
<evidence type="ECO:0000313" key="1">
    <source>
        <dbReference type="EMBL" id="RTZ17406.1"/>
    </source>
</evidence>
<evidence type="ECO:0000313" key="2">
    <source>
        <dbReference type="Proteomes" id="UP000268973"/>
    </source>
</evidence>
<organism evidence="1 2">
    <name type="scientific">Vibrio aquaticus</name>
    <dbReference type="NCBI Taxonomy" id="2496559"/>
    <lineage>
        <taxon>Bacteria</taxon>
        <taxon>Pseudomonadati</taxon>
        <taxon>Pseudomonadota</taxon>
        <taxon>Gammaproteobacteria</taxon>
        <taxon>Vibrionales</taxon>
        <taxon>Vibrionaceae</taxon>
        <taxon>Vibrio</taxon>
    </lineage>
</organism>
<name>A0A3S0MQ70_9VIBR</name>
<accession>A0A3S0MQ70</accession>
<comment type="caution">
    <text evidence="1">The sequence shown here is derived from an EMBL/GenBank/DDBJ whole genome shotgun (WGS) entry which is preliminary data.</text>
</comment>
<dbReference type="EMBL" id="RXZH01000001">
    <property type="protein sequence ID" value="RTZ17406.1"/>
    <property type="molecule type" value="Genomic_DNA"/>
</dbReference>
<dbReference type="Proteomes" id="UP000268973">
    <property type="component" value="Unassembled WGS sequence"/>
</dbReference>
<keyword evidence="2" id="KW-1185">Reference proteome</keyword>
<dbReference type="RefSeq" id="WP_126572162.1">
    <property type="nucleotide sequence ID" value="NZ_RXZH01000001.1"/>
</dbReference>
<dbReference type="OrthoDB" id="5906376at2"/>